<reference evidence="5" key="1">
    <citation type="submission" date="2021-01" db="EMBL/GenBank/DDBJ databases">
        <authorList>
            <person name="Corre E."/>
            <person name="Pelletier E."/>
            <person name="Niang G."/>
            <person name="Scheremetjew M."/>
            <person name="Finn R."/>
            <person name="Kale V."/>
            <person name="Holt S."/>
            <person name="Cochrane G."/>
            <person name="Meng A."/>
            <person name="Brown T."/>
            <person name="Cohen L."/>
        </authorList>
    </citation>
    <scope>NUCLEOTIDE SEQUENCE</scope>
    <source>
        <strain evidence="5">CCMP3328</strain>
    </source>
</reference>
<dbReference type="SMART" id="SM00225">
    <property type="entry name" value="BTB"/>
    <property type="match status" value="1"/>
</dbReference>
<dbReference type="InterPro" id="IPR000210">
    <property type="entry name" value="BTB/POZ_dom"/>
</dbReference>
<dbReference type="Pfam" id="PF00651">
    <property type="entry name" value="BTB"/>
    <property type="match status" value="1"/>
</dbReference>
<dbReference type="Pfam" id="PF01344">
    <property type="entry name" value="Kelch_1"/>
    <property type="match status" value="1"/>
</dbReference>
<dbReference type="InterPro" id="IPR011333">
    <property type="entry name" value="SKP1/BTB/POZ_sf"/>
</dbReference>
<dbReference type="SUPFAM" id="SSF54695">
    <property type="entry name" value="POZ domain"/>
    <property type="match status" value="1"/>
</dbReference>
<dbReference type="Gene3D" id="3.30.710.10">
    <property type="entry name" value="Potassium Channel Kv1.1, Chain A"/>
    <property type="match status" value="1"/>
</dbReference>
<dbReference type="AlphaFoldDB" id="A0A7R9WWN3"/>
<accession>A0A7R9WWN3</accession>
<dbReference type="InterPro" id="IPR015915">
    <property type="entry name" value="Kelch-typ_b-propeller"/>
</dbReference>
<dbReference type="PANTHER" id="PTHR24413">
    <property type="entry name" value="SPECKLE-TYPE POZ PROTEIN"/>
    <property type="match status" value="1"/>
</dbReference>
<evidence type="ECO:0000259" key="4">
    <source>
        <dbReference type="PROSITE" id="PS50097"/>
    </source>
</evidence>
<evidence type="ECO:0000256" key="3">
    <source>
        <dbReference type="SAM" id="MobiDB-lite"/>
    </source>
</evidence>
<dbReference type="EMBL" id="HBEF01013543">
    <property type="protein sequence ID" value="CAD8336361.1"/>
    <property type="molecule type" value="Transcribed_RNA"/>
</dbReference>
<evidence type="ECO:0000313" key="5">
    <source>
        <dbReference type="EMBL" id="CAD8336361.1"/>
    </source>
</evidence>
<feature type="region of interest" description="Disordered" evidence="3">
    <location>
        <begin position="202"/>
        <end position="231"/>
    </location>
</feature>
<dbReference type="SUPFAM" id="SSF117281">
    <property type="entry name" value="Kelch motif"/>
    <property type="match status" value="1"/>
</dbReference>
<feature type="region of interest" description="Disordered" evidence="3">
    <location>
        <begin position="1"/>
        <end position="25"/>
    </location>
</feature>
<proteinExistence type="predicted"/>
<evidence type="ECO:0000256" key="1">
    <source>
        <dbReference type="ARBA" id="ARBA00022441"/>
    </source>
</evidence>
<organism evidence="5">
    <name type="scientific">Craspedostauros australis</name>
    <dbReference type="NCBI Taxonomy" id="1486917"/>
    <lineage>
        <taxon>Eukaryota</taxon>
        <taxon>Sar</taxon>
        <taxon>Stramenopiles</taxon>
        <taxon>Ochrophyta</taxon>
        <taxon>Bacillariophyta</taxon>
        <taxon>Bacillariophyceae</taxon>
        <taxon>Bacillariophycidae</taxon>
        <taxon>Naviculales</taxon>
        <taxon>Naviculaceae</taxon>
        <taxon>Craspedostauros</taxon>
    </lineage>
</organism>
<dbReference type="PROSITE" id="PS50097">
    <property type="entry name" value="BTB"/>
    <property type="match status" value="1"/>
</dbReference>
<feature type="domain" description="BTB" evidence="4">
    <location>
        <begin position="128"/>
        <end position="195"/>
    </location>
</feature>
<keyword evidence="1" id="KW-0880">Kelch repeat</keyword>
<feature type="compositionally biased region" description="Polar residues" evidence="3">
    <location>
        <begin position="209"/>
        <end position="231"/>
    </location>
</feature>
<keyword evidence="2" id="KW-0677">Repeat</keyword>
<protein>
    <recommendedName>
        <fullName evidence="4">BTB domain-containing protein</fullName>
    </recommendedName>
</protein>
<sequence>MQRSATGQPILGDASRHGGGSTNWQSEEMSVAARPPLGSHGVSPNPNDQDTVPTVMVHGRGPGRRAGHTATAVGRKIYIFGGSCGSDYLNDFYVLDTDPPQHATVLEPCSLQLIQRRLKHFYNNDEFSDVTFLVQGQQIHGHKMILSSVSDCFRAMFMAGFREQDSMEIEIKDCSYGAFLALMEYIYTGKIPRIEQQRLHALQLQQQQHPSNNGNESDSQSAAINPNEMDASSNYSMQSMQRYGADIDQIVEILELADRFMVDHLKQICETVLQPMVCAETLDFLLHVSSKTNALQLQSICRHFSRNQQDNAASMNASSNSQE</sequence>
<dbReference type="Gene3D" id="2.120.10.80">
    <property type="entry name" value="Kelch-type beta propeller"/>
    <property type="match status" value="1"/>
</dbReference>
<gene>
    <name evidence="5" type="ORF">CAUS1442_LOCUS8489</name>
</gene>
<dbReference type="InterPro" id="IPR006652">
    <property type="entry name" value="Kelch_1"/>
</dbReference>
<evidence type="ECO:0000256" key="2">
    <source>
        <dbReference type="ARBA" id="ARBA00022737"/>
    </source>
</evidence>
<name>A0A7R9WWN3_9STRA</name>